<comment type="caution">
    <text evidence="3">The sequence shown here is derived from an EMBL/GenBank/DDBJ whole genome shotgun (WGS) entry which is preliminary data.</text>
</comment>
<evidence type="ECO:0000256" key="1">
    <source>
        <dbReference type="SAM" id="SignalP"/>
    </source>
</evidence>
<name>A0AAQ4FIZ4_AMBAM</name>
<feature type="signal peptide" evidence="1">
    <location>
        <begin position="1"/>
        <end position="21"/>
    </location>
</feature>
<keyword evidence="1" id="KW-0732">Signal</keyword>
<evidence type="ECO:0000313" key="3">
    <source>
        <dbReference type="EMBL" id="KAK8787284.1"/>
    </source>
</evidence>
<organism evidence="3 4">
    <name type="scientific">Amblyomma americanum</name>
    <name type="common">Lone star tick</name>
    <dbReference type="NCBI Taxonomy" id="6943"/>
    <lineage>
        <taxon>Eukaryota</taxon>
        <taxon>Metazoa</taxon>
        <taxon>Ecdysozoa</taxon>
        <taxon>Arthropoda</taxon>
        <taxon>Chelicerata</taxon>
        <taxon>Arachnida</taxon>
        <taxon>Acari</taxon>
        <taxon>Parasitiformes</taxon>
        <taxon>Ixodida</taxon>
        <taxon>Ixodoidea</taxon>
        <taxon>Ixodidae</taxon>
        <taxon>Amblyomminae</taxon>
        <taxon>Amblyomma</taxon>
    </lineage>
</organism>
<reference evidence="3 4" key="1">
    <citation type="journal article" date="2023" name="Arcadia Sci">
        <title>De novo assembly of a long-read Amblyomma americanum tick genome.</title>
        <authorList>
            <person name="Chou S."/>
            <person name="Poskanzer K.E."/>
            <person name="Rollins M."/>
            <person name="Thuy-Boun P.S."/>
        </authorList>
    </citation>
    <scope>NUCLEOTIDE SEQUENCE [LARGE SCALE GENOMIC DNA]</scope>
    <source>
        <strain evidence="3">F_SG_1</strain>
        <tissue evidence="3">Salivary glands</tissue>
    </source>
</reference>
<keyword evidence="4" id="KW-1185">Reference proteome</keyword>
<dbReference type="SUPFAM" id="SSF56219">
    <property type="entry name" value="DNase I-like"/>
    <property type="match status" value="1"/>
</dbReference>
<dbReference type="Gene3D" id="3.60.10.10">
    <property type="entry name" value="Endonuclease/exonuclease/phosphatase"/>
    <property type="match status" value="1"/>
</dbReference>
<dbReference type="EMBL" id="JARKHS020001961">
    <property type="protein sequence ID" value="KAK8787284.1"/>
    <property type="molecule type" value="Genomic_DNA"/>
</dbReference>
<dbReference type="Pfam" id="PF14529">
    <property type="entry name" value="Exo_endo_phos_2"/>
    <property type="match status" value="1"/>
</dbReference>
<protein>
    <recommendedName>
        <fullName evidence="2">Endonuclease/exonuclease/phosphatase domain-containing protein</fullName>
    </recommendedName>
</protein>
<sequence>MKNIALVLAAILLSAAMIADAQGFREGFPRLGGRRNCGDVICPPGQRCIYTGIVCVRAPCPSTPICTPRMVHQEGSVYGTMEHALIERIPTKQRKQSIFILNVYSSPSKRRQRFRALFQRTLKIAGSRTLIAGGDFNAADTAWGYGYSTNKGRLLGEDAQEVDCTLLTDPAHPTRIGTSTTSDTTSDLTFV</sequence>
<dbReference type="Proteomes" id="UP001321473">
    <property type="component" value="Unassembled WGS sequence"/>
</dbReference>
<evidence type="ECO:0000259" key="2">
    <source>
        <dbReference type="Pfam" id="PF14529"/>
    </source>
</evidence>
<dbReference type="InterPro" id="IPR005135">
    <property type="entry name" value="Endo/exonuclease/phosphatase"/>
</dbReference>
<feature type="chain" id="PRO_5043022368" description="Endonuclease/exonuclease/phosphatase domain-containing protein" evidence="1">
    <location>
        <begin position="22"/>
        <end position="191"/>
    </location>
</feature>
<dbReference type="AlphaFoldDB" id="A0AAQ4FIZ4"/>
<gene>
    <name evidence="3" type="ORF">V5799_022940</name>
</gene>
<dbReference type="GO" id="GO:0003824">
    <property type="term" value="F:catalytic activity"/>
    <property type="evidence" value="ECO:0007669"/>
    <property type="project" value="InterPro"/>
</dbReference>
<proteinExistence type="predicted"/>
<accession>A0AAQ4FIZ4</accession>
<feature type="domain" description="Endonuclease/exonuclease/phosphatase" evidence="2">
    <location>
        <begin position="98"/>
        <end position="191"/>
    </location>
</feature>
<evidence type="ECO:0000313" key="4">
    <source>
        <dbReference type="Proteomes" id="UP001321473"/>
    </source>
</evidence>
<dbReference type="InterPro" id="IPR036691">
    <property type="entry name" value="Endo/exonu/phosph_ase_sf"/>
</dbReference>